<reference evidence="2 3" key="1">
    <citation type="submission" date="2016-06" db="EMBL/GenBank/DDBJ databases">
        <title>Living apart together: crosstalk between the core and supernumerary genomes in a fungal plant pathogen.</title>
        <authorList>
            <person name="Vanheule A."/>
            <person name="Audenaert K."/>
            <person name="Warris S."/>
            <person name="Van De Geest H."/>
            <person name="Schijlen E."/>
            <person name="Hofte M."/>
            <person name="De Saeger S."/>
            <person name="Haesaert G."/>
            <person name="Waalwijk C."/>
            <person name="Van Der Lee T."/>
        </authorList>
    </citation>
    <scope>NUCLEOTIDE SEQUENCE [LARGE SCALE GENOMIC DNA]</scope>
    <source>
        <strain evidence="2 3">2516</strain>
    </source>
</reference>
<accession>A0A1B8AP68</accession>
<feature type="transmembrane region" description="Helical" evidence="1">
    <location>
        <begin position="58"/>
        <end position="78"/>
    </location>
</feature>
<evidence type="ECO:0000313" key="2">
    <source>
        <dbReference type="EMBL" id="OBS22322.1"/>
    </source>
</evidence>
<keyword evidence="3" id="KW-1185">Reference proteome</keyword>
<name>A0A1B8AP68_FUSPO</name>
<keyword evidence="1" id="KW-1133">Transmembrane helix</keyword>
<organism evidence="2 3">
    <name type="scientific">Fusarium poae</name>
    <dbReference type="NCBI Taxonomy" id="36050"/>
    <lineage>
        <taxon>Eukaryota</taxon>
        <taxon>Fungi</taxon>
        <taxon>Dikarya</taxon>
        <taxon>Ascomycota</taxon>
        <taxon>Pezizomycotina</taxon>
        <taxon>Sordariomycetes</taxon>
        <taxon>Hypocreomycetidae</taxon>
        <taxon>Hypocreales</taxon>
        <taxon>Nectriaceae</taxon>
        <taxon>Fusarium</taxon>
    </lineage>
</organism>
<evidence type="ECO:0000256" key="1">
    <source>
        <dbReference type="SAM" id="Phobius"/>
    </source>
</evidence>
<proteinExistence type="predicted"/>
<gene>
    <name evidence="2" type="ORF">FPOA_08658</name>
</gene>
<dbReference type="AlphaFoldDB" id="A0A1B8AP68"/>
<keyword evidence="1" id="KW-0472">Membrane</keyword>
<dbReference type="Proteomes" id="UP000091967">
    <property type="component" value="Unassembled WGS sequence"/>
</dbReference>
<sequence length="79" mass="9123">MDDIQALRTRVEVNGLAWDSASRTWLYPFESRHLYNNETIPHTSFFLSGPISRFTTHALTICTAAFTAYAHFGFFWFAT</sequence>
<dbReference type="EMBL" id="LYXU01000003">
    <property type="protein sequence ID" value="OBS22322.1"/>
    <property type="molecule type" value="Genomic_DNA"/>
</dbReference>
<keyword evidence="1" id="KW-0812">Transmembrane</keyword>
<protein>
    <submittedName>
        <fullName evidence="2">Uncharacterized protein</fullName>
    </submittedName>
</protein>
<evidence type="ECO:0000313" key="3">
    <source>
        <dbReference type="Proteomes" id="UP000091967"/>
    </source>
</evidence>
<comment type="caution">
    <text evidence="2">The sequence shown here is derived from an EMBL/GenBank/DDBJ whole genome shotgun (WGS) entry which is preliminary data.</text>
</comment>